<feature type="domain" description="Glycosyl hydrolases family 2 sugar binding" evidence="6">
    <location>
        <begin position="23"/>
        <end position="177"/>
    </location>
</feature>
<keyword evidence="8" id="KW-1185">Reference proteome</keyword>
<evidence type="ECO:0000313" key="8">
    <source>
        <dbReference type="Proteomes" id="UP000461585"/>
    </source>
</evidence>
<protein>
    <submittedName>
        <fullName evidence="7">Glycoside hydrolase family 2</fullName>
    </submittedName>
</protein>
<dbReference type="SUPFAM" id="SSF49303">
    <property type="entry name" value="beta-Galactosidase/glucuronidase domain"/>
    <property type="match status" value="1"/>
</dbReference>
<dbReference type="InterPro" id="IPR006102">
    <property type="entry name" value="Ig-like_GH2"/>
</dbReference>
<dbReference type="GO" id="GO:0005975">
    <property type="term" value="P:carbohydrate metabolic process"/>
    <property type="evidence" value="ECO:0007669"/>
    <property type="project" value="InterPro"/>
</dbReference>
<evidence type="ECO:0000256" key="1">
    <source>
        <dbReference type="ARBA" id="ARBA00007401"/>
    </source>
</evidence>
<dbReference type="InterPro" id="IPR006103">
    <property type="entry name" value="Glyco_hydro_2_cat"/>
</dbReference>
<dbReference type="RefSeq" id="WP_162369689.1">
    <property type="nucleotide sequence ID" value="NZ_JAAEEH010000008.1"/>
</dbReference>
<accession>A0A7X5KLL4</accession>
<dbReference type="Gene3D" id="2.60.120.260">
    <property type="entry name" value="Galactose-binding domain-like"/>
    <property type="match status" value="1"/>
</dbReference>
<evidence type="ECO:0000259" key="4">
    <source>
        <dbReference type="Pfam" id="PF00703"/>
    </source>
</evidence>
<dbReference type="Gene3D" id="2.60.40.10">
    <property type="entry name" value="Immunoglobulins"/>
    <property type="match status" value="1"/>
</dbReference>
<dbReference type="PANTHER" id="PTHR42732">
    <property type="entry name" value="BETA-GALACTOSIDASE"/>
    <property type="match status" value="1"/>
</dbReference>
<keyword evidence="2 7" id="KW-0378">Hydrolase</keyword>
<dbReference type="Proteomes" id="UP000461585">
    <property type="component" value="Unassembled WGS sequence"/>
</dbReference>
<dbReference type="InterPro" id="IPR017853">
    <property type="entry name" value="GH"/>
</dbReference>
<dbReference type="InterPro" id="IPR006104">
    <property type="entry name" value="Glyco_hydro_2_N"/>
</dbReference>
<evidence type="ECO:0000259" key="5">
    <source>
        <dbReference type="Pfam" id="PF02836"/>
    </source>
</evidence>
<dbReference type="PANTHER" id="PTHR42732:SF3">
    <property type="entry name" value="HYDROLASE"/>
    <property type="match status" value="1"/>
</dbReference>
<comment type="similarity">
    <text evidence="1">Belongs to the glycosyl hydrolase 2 family.</text>
</comment>
<feature type="domain" description="Glycoside hydrolase family 2 catalytic" evidence="5">
    <location>
        <begin position="288"/>
        <end position="502"/>
    </location>
</feature>
<dbReference type="SUPFAM" id="SSF51445">
    <property type="entry name" value="(Trans)glycosidases"/>
    <property type="match status" value="1"/>
</dbReference>
<dbReference type="InterPro" id="IPR006101">
    <property type="entry name" value="Glyco_hydro_2"/>
</dbReference>
<evidence type="ECO:0000256" key="3">
    <source>
        <dbReference type="ARBA" id="ARBA00023295"/>
    </source>
</evidence>
<dbReference type="GO" id="GO:0004553">
    <property type="term" value="F:hydrolase activity, hydrolyzing O-glycosyl compounds"/>
    <property type="evidence" value="ECO:0007669"/>
    <property type="project" value="InterPro"/>
</dbReference>
<dbReference type="AlphaFoldDB" id="A0A7X5KLL4"/>
<gene>
    <name evidence="7" type="ORF">GXN74_04260</name>
</gene>
<feature type="domain" description="Glycoside hydrolase family 2 immunoglobulin-like beta-sandwich" evidence="4">
    <location>
        <begin position="181"/>
        <end position="283"/>
    </location>
</feature>
<dbReference type="InterPro" id="IPR036156">
    <property type="entry name" value="Beta-gal/glucu_dom_sf"/>
</dbReference>
<reference evidence="7 8" key="1">
    <citation type="submission" date="2020-01" db="EMBL/GenBank/DDBJ databases">
        <title>Anaeroalcalibacter tamaniensis gen. nov., sp. nov., moderately halophilic strictly anaerobic fermenter bacterium from mud volcano of Taman peninsula.</title>
        <authorList>
            <person name="Frolova A."/>
            <person name="Merkel A.Y."/>
            <person name="Slobodkin A.I."/>
        </authorList>
    </citation>
    <scope>NUCLEOTIDE SEQUENCE [LARGE SCALE GENOMIC DNA]</scope>
    <source>
        <strain evidence="7 8">F-3ap</strain>
    </source>
</reference>
<dbReference type="InterPro" id="IPR013783">
    <property type="entry name" value="Ig-like_fold"/>
</dbReference>
<dbReference type="Pfam" id="PF02836">
    <property type="entry name" value="Glyco_hydro_2_C"/>
    <property type="match status" value="1"/>
</dbReference>
<dbReference type="SUPFAM" id="SSF49785">
    <property type="entry name" value="Galactose-binding domain-like"/>
    <property type="match status" value="1"/>
</dbReference>
<proteinExistence type="inferred from homology"/>
<dbReference type="PRINTS" id="PR00132">
    <property type="entry name" value="GLHYDRLASE2"/>
</dbReference>
<evidence type="ECO:0000256" key="2">
    <source>
        <dbReference type="ARBA" id="ARBA00022801"/>
    </source>
</evidence>
<evidence type="ECO:0000259" key="6">
    <source>
        <dbReference type="Pfam" id="PF02837"/>
    </source>
</evidence>
<dbReference type="Gene3D" id="3.20.20.80">
    <property type="entry name" value="Glycosidases"/>
    <property type="match status" value="1"/>
</dbReference>
<dbReference type="InterPro" id="IPR051913">
    <property type="entry name" value="GH2_Domain-Containing"/>
</dbReference>
<evidence type="ECO:0000313" key="7">
    <source>
        <dbReference type="EMBL" id="NDL66961.1"/>
    </source>
</evidence>
<dbReference type="EMBL" id="JAAEEH010000008">
    <property type="protein sequence ID" value="NDL66961.1"/>
    <property type="molecule type" value="Genomic_DNA"/>
</dbReference>
<dbReference type="Pfam" id="PF02837">
    <property type="entry name" value="Glyco_hydro_2_N"/>
    <property type="match status" value="1"/>
</dbReference>
<keyword evidence="3" id="KW-0326">Glycosidase</keyword>
<organism evidence="7 8">
    <name type="scientific">Anaerotalea alkaliphila</name>
    <dbReference type="NCBI Taxonomy" id="2662126"/>
    <lineage>
        <taxon>Bacteria</taxon>
        <taxon>Bacillati</taxon>
        <taxon>Bacillota</taxon>
        <taxon>Clostridia</taxon>
        <taxon>Eubacteriales</taxon>
        <taxon>Anaerotalea</taxon>
    </lineage>
</organism>
<dbReference type="InterPro" id="IPR008979">
    <property type="entry name" value="Galactose-bd-like_sf"/>
</dbReference>
<sequence length="592" mass="68367">MKINRERLEHPNPQFVRKKWWDLCGTWDFAFDFEECGIKERWFDGREFPEKIQVPFVYQSSLSGVAAEQDCEVVWYKREFGADKKDGKRLLLHFEAVDYLATVWINGNFVGRHEGGFVPFVLDITEFAATGENTVVVRVEDRTSCRQPLGKQSWKSENFLCWYTRTTGIWRDVWMEEVPETYIGEFYVTPDLGHSCVEIEAYISEADKEGELTVEVRFGEELVNRVVQKVKDGKCRMVLDVSSNNPDFRVECWSPETPHLYELKLRYKDLENEDEVESYFGMRRIHAENGAIYLNNKEFYQKLVLNQGYYGDGLMTPPSVDWLVEDVEKMKAFGFNGVRMHQKIEDNRFAYLCDCCGLVMWAEMPSTYAFDRLAGERVMHEVGKLVKKHYNNPSVIVWTLFNESWGVNEILEDKRQQNFVDSLFQFVKSMDSTRLVIGNDGWEHARTDILSIHDYSYDSPYNERYGKLGGHANGVLSKTSLRKNYADGYAYQGEPVIISECGGIAFAGEVDALDSWGYGDRPKDAAEVIARFERVIKGIASFESVCGFCYTQLTDVEQEINGLLDHGHNYKFEPGKIREILDSSKKGGFKFA</sequence>
<comment type="caution">
    <text evidence="7">The sequence shown here is derived from an EMBL/GenBank/DDBJ whole genome shotgun (WGS) entry which is preliminary data.</text>
</comment>
<name>A0A7X5KLL4_9FIRM</name>
<dbReference type="Pfam" id="PF00703">
    <property type="entry name" value="Glyco_hydro_2"/>
    <property type="match status" value="1"/>
</dbReference>